<dbReference type="Proteomes" id="UP001210130">
    <property type="component" value="Chromosome"/>
</dbReference>
<dbReference type="EMBL" id="CP112887">
    <property type="protein sequence ID" value="WBW60498.1"/>
    <property type="molecule type" value="Genomic_DNA"/>
</dbReference>
<name>A0AAJ5QR58_9ENTR</name>
<protein>
    <submittedName>
        <fullName evidence="1">Uncharacterized protein</fullName>
    </submittedName>
</protein>
<organism evidence="1 2">
    <name type="scientific">Klebsiella electrica</name>
    <dbReference type="NCBI Taxonomy" id="1259973"/>
    <lineage>
        <taxon>Bacteria</taxon>
        <taxon>Pseudomonadati</taxon>
        <taxon>Pseudomonadota</taxon>
        <taxon>Gammaproteobacteria</taxon>
        <taxon>Enterobacterales</taxon>
        <taxon>Enterobacteriaceae</taxon>
        <taxon>Klebsiella/Raoultella group</taxon>
        <taxon>Klebsiella</taxon>
    </lineage>
</organism>
<keyword evidence="2" id="KW-1185">Reference proteome</keyword>
<dbReference type="AlphaFoldDB" id="A0AAJ5QR58"/>
<accession>A0AAJ5QR58</accession>
<sequence>MNECNWEVIDGFSSPYEYERFIIWIDGQVKNGTVVQVPVMESYAGSAFEEKWFKCLSSSDIWRLVAPQAPFLGYWGPI</sequence>
<proteinExistence type="predicted"/>
<evidence type="ECO:0000313" key="2">
    <source>
        <dbReference type="Proteomes" id="UP001210130"/>
    </source>
</evidence>
<reference evidence="1 2" key="1">
    <citation type="journal article" date="2023" name="Microbiol. Resour. Announc.">
        <title>Complete Genome Sequence of the First Colistin-Resistant Raoultella electrica Strain.</title>
        <authorList>
            <person name="Aldeia C."/>
            <person name="Campos-Madueno E.I."/>
            <person name="Sendi P."/>
            <person name="Endimiani A."/>
        </authorList>
    </citation>
    <scope>NUCLEOTIDE SEQUENCE [LARGE SCALE GENOMIC DNA]</scope>
    <source>
        <strain evidence="1 2">S2-IND-01-C</strain>
    </source>
</reference>
<dbReference type="RefSeq" id="WP_131050399.1">
    <property type="nucleotide sequence ID" value="NZ_CP112887.1"/>
</dbReference>
<gene>
    <name evidence="1" type="ORF">OR613_21215</name>
</gene>
<evidence type="ECO:0000313" key="1">
    <source>
        <dbReference type="EMBL" id="WBW60498.1"/>
    </source>
</evidence>